<protein>
    <submittedName>
        <fullName evidence="1">Uncharacterized protein</fullName>
    </submittedName>
</protein>
<sequence>MLLRRTPIANTAPATGYTVFVDQYDLSARRPYRDAYQALTNTGAHAAFELAVGALVPGASFCVNQTQRQVKYAGDGKVSTHDVPGAPACVSSLHDLVLTTAHTSSLYAADAYLTATWAGGAGPVRVRCALLAAGTTGAADFYTELNLPAGTTTVVIPPLVATPAVVAPSLVADVARYERLATAAPAPALACGRYRVEVLEETGGILAGEITVLPSLAPGAVDAYKVAYTAAPAYLSFGSAPFVVVARFGRFANTTVDGLVGLYSDAPAAGNLFTRYAVQATSESRAVFSATLYNPATGTLSDYTATVDIPRATTNVSLLDVLPAAAYCLPAGTPIGTAGVYSNGQGGVVNLGSPVAASPRLALANLVYFHPPTPSSATGGVMVEAVSFDDALPKLSADEYLVTGGPFPRYALLSSTGAELAVNSTGRFGGLLAGAYTVRVRGQLVGGLTLDVPVTLTAAYGLKYRLRFADVRVNKPCRLELWARGYAGPVLDLCGQAEPVTLETEGFAGGNTQADLPNSIGSSLTMRLRTPPGELADLLADDRACRADFYYDEALEFTGYVQPDIYEEPLVGTTVAVELTATDGLAALKDVDFAGHVGQELRGRRPVLNTLLHCLSRTGLALPVAVFTNRRALEMSSDEQPETALYTDRLAYAPGGKPMDLRAVLNALTELLGGTLVQRNGRWEVRSALEAAGVNSPAGYVLLTLPTPADLTTGQVQLVSWLVADGVTVTAGQSVAEVQYEVQPGGVGAPLTVNELLASPVAGVLRQAVSAGTSYPAGSTIGDLPVPARTLPVPGRAYDAAGDHAANEAAPTPAHRIAPARLAGSSVVAPLFWREASQRQQRRAGWRYLTAGGDATYAGNAFRPGDYFSDAAFWDASGTALRPETGWQAGSAAGPAPAASFPLRLVEAGAKAEELATQWPQASSRLDSRYLESELAPVAADAEGVACEIRAEAKFYYGRELSNAADILQQLTASLWVEVHYRQADGQPGLLGAVLAFPVAPKLTDGFTTATAHLPLALLPGGTRPRIRVHAYTYTDPLRAREGQLPAVLLLKSVAVQLLPQGASWNAAESYYASGAGGSVRPAGLDVFHVDAPQRAGLFGGVAHAFRRSVTRGPAANPATSWARADDLKPAPLLAAAVLDTLALRANPSRVLTGTVKHQRRAPAPLDAVDAPYDAPGRRFAVGARTWHVKSAETEAALVEIGSGETLVPATLPPRVLLVRGRTQNRVRLLLSRRGGVRAIR</sequence>
<evidence type="ECO:0000313" key="2">
    <source>
        <dbReference type="Proteomes" id="UP000625631"/>
    </source>
</evidence>
<accession>A0ABS0Q9X0</accession>
<evidence type="ECO:0000313" key="1">
    <source>
        <dbReference type="EMBL" id="MBH8558999.1"/>
    </source>
</evidence>
<organism evidence="1 2">
    <name type="scientific">Hymenobacter negativus</name>
    <dbReference type="NCBI Taxonomy" id="2795026"/>
    <lineage>
        <taxon>Bacteria</taxon>
        <taxon>Pseudomonadati</taxon>
        <taxon>Bacteroidota</taxon>
        <taxon>Cytophagia</taxon>
        <taxon>Cytophagales</taxon>
        <taxon>Hymenobacteraceae</taxon>
        <taxon>Hymenobacter</taxon>
    </lineage>
</organism>
<dbReference type="RefSeq" id="WP_213019079.1">
    <property type="nucleotide sequence ID" value="NZ_JAEDAE010000005.1"/>
</dbReference>
<gene>
    <name evidence="1" type="ORF">I7X13_13115</name>
</gene>
<reference evidence="1 2" key="1">
    <citation type="submission" date="2020-12" db="EMBL/GenBank/DDBJ databases">
        <title>Hymenobacter sp.</title>
        <authorList>
            <person name="Kim M.K."/>
        </authorList>
    </citation>
    <scope>NUCLEOTIDE SEQUENCE [LARGE SCALE GENOMIC DNA]</scope>
    <source>
        <strain evidence="1 2">BT442</strain>
    </source>
</reference>
<proteinExistence type="predicted"/>
<dbReference type="EMBL" id="JAEDAE010000005">
    <property type="protein sequence ID" value="MBH8558999.1"/>
    <property type="molecule type" value="Genomic_DNA"/>
</dbReference>
<comment type="caution">
    <text evidence="1">The sequence shown here is derived from an EMBL/GenBank/DDBJ whole genome shotgun (WGS) entry which is preliminary data.</text>
</comment>
<dbReference type="Proteomes" id="UP000625631">
    <property type="component" value="Unassembled WGS sequence"/>
</dbReference>
<keyword evidence="2" id="KW-1185">Reference proteome</keyword>
<name>A0ABS0Q9X0_9BACT</name>